<evidence type="ECO:0000313" key="2">
    <source>
        <dbReference type="EMBL" id="CRZ01733.1"/>
    </source>
</evidence>
<keyword evidence="1" id="KW-0732">Signal</keyword>
<protein>
    <recommendedName>
        <fullName evidence="3">RAP domain-containing protein</fullName>
    </recommendedName>
</protein>
<feature type="chain" id="PRO_5005223425" description="RAP domain-containing protein" evidence="1">
    <location>
        <begin position="26"/>
        <end position="517"/>
    </location>
</feature>
<dbReference type="AlphaFoldDB" id="A0A0H5QIA6"/>
<evidence type="ECO:0000256" key="1">
    <source>
        <dbReference type="SAM" id="SignalP"/>
    </source>
</evidence>
<organism evidence="2">
    <name type="scientific">Spongospora subterranea</name>
    <dbReference type="NCBI Taxonomy" id="70186"/>
    <lineage>
        <taxon>Eukaryota</taxon>
        <taxon>Sar</taxon>
        <taxon>Rhizaria</taxon>
        <taxon>Endomyxa</taxon>
        <taxon>Phytomyxea</taxon>
        <taxon>Plasmodiophorida</taxon>
        <taxon>Plasmodiophoridae</taxon>
        <taxon>Spongospora</taxon>
    </lineage>
</organism>
<name>A0A0H5QIA6_9EUKA</name>
<sequence>MSNAARLTFPALSSLLLLWPESAHALLPHVAARLPASTLLPLYTAAYACLTMDRILASTLLNALAPYIHKSSSKGIATFIMASGRLRSTVDLSFIRKLAGSVNLAAVQLHDVKALCTSMVILDAADPKFIARASSRFAHDSIGLYPLQLTQFLWQAGRIPGVSQSHVEPLIERISRSLGSTSFSPRQLRTLASSLKTIIDGRYHYRPLFQSALKASLTDPSIRPWEVAGLVTSLVYARAYTPYSLASLAPLCSKFISQCSFGERSQIQWAYAAANESSPDLFAKLADLEIRSMPTQSAHAISVTAWAFARLAFFSPALFNAISDAANAEPGRFRNRELATIVWALSGFCLISDGDPSVPAALWDLAVKRQSMEPSVIDLLDTARLCLIHNGCVLDISHAEHIAVSRKTASPSFKRVFIRDQIVNHLKRLEVNEVQLDVRCSLSNLPIPLAVGKTAIEILLRPNYIDRDQHRVGGDAIFRHRILNECGWRTVIISEREILHCKEAFDWLDLLVTRLEL</sequence>
<reference evidence="2" key="1">
    <citation type="submission" date="2015-04" db="EMBL/GenBank/DDBJ databases">
        <title>The genome sequence of the plant pathogenic Rhizarian Plasmodiophora brassicae reveals insights in its biotrophic life cycle and the origin of chitin synthesis.</title>
        <authorList>
            <person name="Schwelm A."/>
            <person name="Fogelqvist J."/>
            <person name="Knaust A."/>
            <person name="Julke S."/>
            <person name="Lilja T."/>
            <person name="Dhandapani V."/>
            <person name="Bonilla-Rosso G."/>
            <person name="Karlsson M."/>
            <person name="Shevchenko A."/>
            <person name="Choi S.R."/>
            <person name="Kim H.G."/>
            <person name="Park J.Y."/>
            <person name="Lim Y.P."/>
            <person name="Ludwig-Muller J."/>
            <person name="Dixelius C."/>
        </authorList>
    </citation>
    <scope>NUCLEOTIDE SEQUENCE</scope>
    <source>
        <tissue evidence="2">Potato root galls</tissue>
    </source>
</reference>
<evidence type="ECO:0008006" key="3">
    <source>
        <dbReference type="Google" id="ProtNLM"/>
    </source>
</evidence>
<dbReference type="EMBL" id="HACM01001291">
    <property type="protein sequence ID" value="CRZ01733.1"/>
    <property type="molecule type" value="Transcribed_RNA"/>
</dbReference>
<feature type="signal peptide" evidence="1">
    <location>
        <begin position="1"/>
        <end position="25"/>
    </location>
</feature>
<accession>A0A0H5QIA6</accession>
<proteinExistence type="predicted"/>